<evidence type="ECO:0000313" key="3">
    <source>
        <dbReference type="Proteomes" id="UP000020773"/>
    </source>
</evidence>
<gene>
    <name evidence="2" type="ORF">M125_2844</name>
    <name evidence="1" type="ORF">M125_5807</name>
</gene>
<accession>A0A015U179</accession>
<dbReference type="EMBL" id="JGDB01000170">
    <property type="protein sequence ID" value="EXY90454.1"/>
    <property type="molecule type" value="Genomic_DNA"/>
</dbReference>
<reference evidence="2 3" key="1">
    <citation type="submission" date="2014-02" db="EMBL/GenBank/DDBJ databases">
        <authorList>
            <person name="Sears C."/>
            <person name="Carroll K."/>
            <person name="Sack B.R."/>
            <person name="Qadri F."/>
            <person name="Myers L.L."/>
            <person name="Chung G.-T."/>
            <person name="Escheverria P."/>
            <person name="Fraser C.M."/>
            <person name="Sadzewicz L."/>
            <person name="Shefchek K.A."/>
            <person name="Tallon L."/>
            <person name="Das S.P."/>
            <person name="Daugherty S."/>
            <person name="Mongodin E.F."/>
        </authorList>
    </citation>
    <scope>NUCLEOTIDE SEQUENCE [LARGE SCALE GENOMIC DNA]</scope>
    <source>
        <strain evidence="2">3998T</strain>
        <strain evidence="3">3998T(B)3</strain>
    </source>
</reference>
<organism evidence="2 3">
    <name type="scientific">Bacteroides fragilis str. 3998T(B)3</name>
    <dbReference type="NCBI Taxonomy" id="1339316"/>
    <lineage>
        <taxon>Bacteria</taxon>
        <taxon>Pseudomonadati</taxon>
        <taxon>Bacteroidota</taxon>
        <taxon>Bacteroidia</taxon>
        <taxon>Bacteroidales</taxon>
        <taxon>Bacteroidaceae</taxon>
        <taxon>Bacteroides</taxon>
    </lineage>
</organism>
<dbReference type="AlphaFoldDB" id="A0A015U179"/>
<dbReference type="PATRIC" id="fig|1339316.3.peg.5442"/>
<comment type="caution">
    <text evidence="2">The sequence shown here is derived from an EMBL/GenBank/DDBJ whole genome shotgun (WGS) entry which is preliminary data.</text>
</comment>
<name>A0A015U179_BACFG</name>
<dbReference type="EMBL" id="JGDB01000418">
    <property type="protein sequence ID" value="EXY87574.1"/>
    <property type="molecule type" value="Genomic_DNA"/>
</dbReference>
<evidence type="ECO:0000313" key="2">
    <source>
        <dbReference type="EMBL" id="EXY90454.1"/>
    </source>
</evidence>
<sequence length="84" mass="8694">MTDPPSPGKSGLEVSIVNCTPTPACDTAILAEGFVPFLAVTVTVVLRASRPACAAALIVKAPFSLPDMGLTLHQLAFAILIVIY</sequence>
<dbReference type="Proteomes" id="UP000020773">
    <property type="component" value="Unassembled WGS sequence"/>
</dbReference>
<protein>
    <submittedName>
        <fullName evidence="2">Uncharacterized protein</fullName>
    </submittedName>
</protein>
<evidence type="ECO:0000313" key="1">
    <source>
        <dbReference type="EMBL" id="EXY87574.1"/>
    </source>
</evidence>
<proteinExistence type="predicted"/>